<dbReference type="RefSeq" id="WP_052205569.1">
    <property type="nucleotide sequence ID" value="NZ_BAAAGW010000015.1"/>
</dbReference>
<dbReference type="PATRIC" id="fig|156976.3.peg.1842"/>
<proteinExistence type="predicted"/>
<dbReference type="Proteomes" id="UP000060016">
    <property type="component" value="Chromosome"/>
</dbReference>
<dbReference type="KEGG" id="crie:AK829_09180"/>
<protein>
    <submittedName>
        <fullName evidence="1">Uncharacterized protein</fullName>
    </submittedName>
</protein>
<keyword evidence="2" id="KW-1185">Reference proteome</keyword>
<name>A0A0K1RCY5_9CORY</name>
<sequence>MDKKTKKKTKTVIAATIIAGAALAGLSMQPASAATSRTVVNEGNAGGAAPYIAWREVYSLYNSKQECEYWRSVRAEGDEDHHYWCELTDTNTWALMYRISFRP</sequence>
<gene>
    <name evidence="1" type="ORF">AK829_09180</name>
</gene>
<dbReference type="EMBL" id="CP012342">
    <property type="protein sequence ID" value="AKV59287.1"/>
    <property type="molecule type" value="Genomic_DNA"/>
</dbReference>
<accession>A0A0K1RCY5</accession>
<dbReference type="AlphaFoldDB" id="A0A0K1RCY5"/>
<evidence type="ECO:0000313" key="2">
    <source>
        <dbReference type="Proteomes" id="UP000060016"/>
    </source>
</evidence>
<organism evidence="1 2">
    <name type="scientific">Corynebacterium riegelii</name>
    <dbReference type="NCBI Taxonomy" id="156976"/>
    <lineage>
        <taxon>Bacteria</taxon>
        <taxon>Bacillati</taxon>
        <taxon>Actinomycetota</taxon>
        <taxon>Actinomycetes</taxon>
        <taxon>Mycobacteriales</taxon>
        <taxon>Corynebacteriaceae</taxon>
        <taxon>Corynebacterium</taxon>
    </lineage>
</organism>
<reference evidence="1 2" key="1">
    <citation type="submission" date="2015-08" db="EMBL/GenBank/DDBJ databases">
        <authorList>
            <person name="Babu N.S."/>
            <person name="Beckwith C.J."/>
            <person name="Beseler K.G."/>
            <person name="Brison A."/>
            <person name="Carone J.V."/>
            <person name="Caskin T.P."/>
            <person name="Diamond M."/>
            <person name="Durham M.E."/>
            <person name="Foxe J.M."/>
            <person name="Go M."/>
            <person name="Henderson B.A."/>
            <person name="Jones I.B."/>
            <person name="McGettigan J.A."/>
            <person name="Micheletti S.J."/>
            <person name="Nasrallah M.E."/>
            <person name="Ortiz D."/>
            <person name="Piller C.R."/>
            <person name="Privatt S.R."/>
            <person name="Schneider S.L."/>
            <person name="Sharp S."/>
            <person name="Smith T.C."/>
            <person name="Stanton J.D."/>
            <person name="Ullery H.E."/>
            <person name="Wilson R.J."/>
            <person name="Serrano M.G."/>
            <person name="Buck G."/>
            <person name="Lee V."/>
            <person name="Wang Y."/>
            <person name="Carvalho R."/>
            <person name="Voegtly L."/>
            <person name="Shi R."/>
            <person name="Duckworth R."/>
            <person name="Johnson A."/>
            <person name="Loviza R."/>
            <person name="Walstead R."/>
            <person name="Shah Z."/>
            <person name="Kiflezghi M."/>
            <person name="Wade K."/>
            <person name="Ball S.L."/>
            <person name="Bradley K.W."/>
            <person name="Asai D.J."/>
            <person name="Bowman C.A."/>
            <person name="Russell D.A."/>
            <person name="Pope W.H."/>
            <person name="Jacobs-Sera D."/>
            <person name="Hendrix R.W."/>
            <person name="Hatfull G.F."/>
        </authorList>
    </citation>
    <scope>NUCLEOTIDE SEQUENCE [LARGE SCALE GENOMIC DNA]</scope>
    <source>
        <strain evidence="1 2">PUDD_83A45</strain>
    </source>
</reference>
<evidence type="ECO:0000313" key="1">
    <source>
        <dbReference type="EMBL" id="AKV59287.1"/>
    </source>
</evidence>